<dbReference type="GO" id="GO:0005886">
    <property type="term" value="C:plasma membrane"/>
    <property type="evidence" value="ECO:0007669"/>
    <property type="project" value="UniProtKB-SubCell"/>
</dbReference>
<dbReference type="Pfam" id="PF04290">
    <property type="entry name" value="DctQ"/>
    <property type="match status" value="1"/>
</dbReference>
<evidence type="ECO:0000256" key="4">
    <source>
        <dbReference type="ARBA" id="ARBA00022519"/>
    </source>
</evidence>
<dbReference type="InterPro" id="IPR055348">
    <property type="entry name" value="DctQ"/>
</dbReference>
<gene>
    <name evidence="10" type="ORF">LCGC14_1521340</name>
</gene>
<dbReference type="PANTHER" id="PTHR35011">
    <property type="entry name" value="2,3-DIKETO-L-GULONATE TRAP TRANSPORTER SMALL PERMEASE PROTEIN YIAM"/>
    <property type="match status" value="1"/>
</dbReference>
<keyword evidence="3" id="KW-1003">Cell membrane</keyword>
<feature type="transmembrane region" description="Helical" evidence="8">
    <location>
        <begin position="33"/>
        <end position="55"/>
    </location>
</feature>
<evidence type="ECO:0000256" key="6">
    <source>
        <dbReference type="ARBA" id="ARBA00022989"/>
    </source>
</evidence>
<evidence type="ECO:0000259" key="9">
    <source>
        <dbReference type="Pfam" id="PF04290"/>
    </source>
</evidence>
<evidence type="ECO:0000256" key="2">
    <source>
        <dbReference type="ARBA" id="ARBA00022448"/>
    </source>
</evidence>
<feature type="domain" description="Tripartite ATP-independent periplasmic transporters DctQ component" evidence="9">
    <location>
        <begin position="41"/>
        <end position="172"/>
    </location>
</feature>
<dbReference type="PANTHER" id="PTHR35011:SF4">
    <property type="entry name" value="SLL1102 PROTEIN"/>
    <property type="match status" value="1"/>
</dbReference>
<dbReference type="AlphaFoldDB" id="A0A0F9JJG9"/>
<comment type="subcellular location">
    <subcellularLocation>
        <location evidence="1">Cell inner membrane</location>
        <topology evidence="1">Multi-pass membrane protein</topology>
    </subcellularLocation>
</comment>
<comment type="caution">
    <text evidence="10">The sequence shown here is derived from an EMBL/GenBank/DDBJ whole genome shotgun (WGS) entry which is preliminary data.</text>
</comment>
<dbReference type="EMBL" id="LAZR01011288">
    <property type="protein sequence ID" value="KKM62471.1"/>
    <property type="molecule type" value="Genomic_DNA"/>
</dbReference>
<accession>A0A0F9JJG9</accession>
<evidence type="ECO:0000256" key="1">
    <source>
        <dbReference type="ARBA" id="ARBA00004429"/>
    </source>
</evidence>
<evidence type="ECO:0000256" key="8">
    <source>
        <dbReference type="SAM" id="Phobius"/>
    </source>
</evidence>
<sequence length="180" mass="20116">MGNSTTRKGAKMPKAVKIFVQAIDATNKVVGRFAMYLVFGMIGVLLFESISRTIFDKPHIWVVEVAQFTMAAYYLLGGGYSMILKGHVRMDLLYGRWSVKRQALADVLTGPFLIFYLVFLLVGAYSSIEYAVMYGQRNRSAWAPLMAPIKIIMGTGVLLMLLQVIATFFKDLAKARGEKI</sequence>
<evidence type="ECO:0000256" key="5">
    <source>
        <dbReference type="ARBA" id="ARBA00022692"/>
    </source>
</evidence>
<keyword evidence="2" id="KW-0813">Transport</keyword>
<keyword evidence="4" id="KW-0997">Cell inner membrane</keyword>
<feature type="transmembrane region" description="Helical" evidence="8">
    <location>
        <begin position="61"/>
        <end position="83"/>
    </location>
</feature>
<evidence type="ECO:0000313" key="10">
    <source>
        <dbReference type="EMBL" id="KKM62471.1"/>
    </source>
</evidence>
<dbReference type="InterPro" id="IPR007387">
    <property type="entry name" value="TRAP_DctQ"/>
</dbReference>
<feature type="transmembrane region" description="Helical" evidence="8">
    <location>
        <begin position="145"/>
        <end position="169"/>
    </location>
</feature>
<keyword evidence="7 8" id="KW-0472">Membrane</keyword>
<protein>
    <recommendedName>
        <fullName evidence="9">Tripartite ATP-independent periplasmic transporters DctQ component domain-containing protein</fullName>
    </recommendedName>
</protein>
<evidence type="ECO:0000256" key="3">
    <source>
        <dbReference type="ARBA" id="ARBA00022475"/>
    </source>
</evidence>
<evidence type="ECO:0000256" key="7">
    <source>
        <dbReference type="ARBA" id="ARBA00023136"/>
    </source>
</evidence>
<keyword evidence="6 8" id="KW-1133">Transmembrane helix</keyword>
<proteinExistence type="predicted"/>
<name>A0A0F9JJG9_9ZZZZ</name>
<feature type="transmembrane region" description="Helical" evidence="8">
    <location>
        <begin position="103"/>
        <end position="125"/>
    </location>
</feature>
<keyword evidence="5 8" id="KW-0812">Transmembrane</keyword>
<organism evidence="10">
    <name type="scientific">marine sediment metagenome</name>
    <dbReference type="NCBI Taxonomy" id="412755"/>
    <lineage>
        <taxon>unclassified sequences</taxon>
        <taxon>metagenomes</taxon>
        <taxon>ecological metagenomes</taxon>
    </lineage>
</organism>
<reference evidence="10" key="1">
    <citation type="journal article" date="2015" name="Nature">
        <title>Complex archaea that bridge the gap between prokaryotes and eukaryotes.</title>
        <authorList>
            <person name="Spang A."/>
            <person name="Saw J.H."/>
            <person name="Jorgensen S.L."/>
            <person name="Zaremba-Niedzwiedzka K."/>
            <person name="Martijn J."/>
            <person name="Lind A.E."/>
            <person name="van Eijk R."/>
            <person name="Schleper C."/>
            <person name="Guy L."/>
            <person name="Ettema T.J."/>
        </authorList>
    </citation>
    <scope>NUCLEOTIDE SEQUENCE</scope>
</reference>